<dbReference type="AlphaFoldDB" id="A0A0L0HRC9"/>
<feature type="region of interest" description="Disordered" evidence="1">
    <location>
        <begin position="482"/>
        <end position="519"/>
    </location>
</feature>
<protein>
    <recommendedName>
        <fullName evidence="4">Transcription factor 25</fullName>
    </recommendedName>
</protein>
<name>A0A0L0HRC9_SPIPD</name>
<dbReference type="EMBL" id="KQ257451">
    <property type="protein sequence ID" value="KND03931.1"/>
    <property type="molecule type" value="Genomic_DNA"/>
</dbReference>
<keyword evidence="3" id="KW-1185">Reference proteome</keyword>
<dbReference type="STRING" id="645134.A0A0L0HRC9"/>
<evidence type="ECO:0008006" key="4">
    <source>
        <dbReference type="Google" id="ProtNLM"/>
    </source>
</evidence>
<accession>A0A0L0HRC9</accession>
<evidence type="ECO:0000313" key="3">
    <source>
        <dbReference type="Proteomes" id="UP000053201"/>
    </source>
</evidence>
<dbReference type="GO" id="GO:1990116">
    <property type="term" value="P:ribosome-associated ubiquitin-dependent protein catabolic process"/>
    <property type="evidence" value="ECO:0007669"/>
    <property type="project" value="TreeGrafter"/>
</dbReference>
<dbReference type="eggNOG" id="KOG2422">
    <property type="taxonomic scope" value="Eukaryota"/>
</dbReference>
<feature type="compositionally biased region" description="Acidic residues" evidence="1">
    <location>
        <begin position="499"/>
        <end position="508"/>
    </location>
</feature>
<feature type="region of interest" description="Disordered" evidence="1">
    <location>
        <begin position="342"/>
        <end position="372"/>
    </location>
</feature>
<dbReference type="GO" id="GO:1990112">
    <property type="term" value="C:RQC complex"/>
    <property type="evidence" value="ECO:0007669"/>
    <property type="project" value="TreeGrafter"/>
</dbReference>
<dbReference type="FunCoup" id="A0A0L0HRC9">
    <property type="interactions" value="453"/>
</dbReference>
<dbReference type="OMA" id="PREWIRV"/>
<reference evidence="2 3" key="1">
    <citation type="submission" date="2009-08" db="EMBL/GenBank/DDBJ databases">
        <title>The Genome Sequence of Spizellomyces punctatus strain DAOM BR117.</title>
        <authorList>
            <consortium name="The Broad Institute Genome Sequencing Platform"/>
            <person name="Russ C."/>
            <person name="Cuomo C."/>
            <person name="Shea T."/>
            <person name="Young S.K."/>
            <person name="Zeng Q."/>
            <person name="Koehrsen M."/>
            <person name="Haas B."/>
            <person name="Borodovsky M."/>
            <person name="Guigo R."/>
            <person name="Alvarado L."/>
            <person name="Berlin A."/>
            <person name="Bochicchio J."/>
            <person name="Borenstein D."/>
            <person name="Chapman S."/>
            <person name="Chen Z."/>
            <person name="Engels R."/>
            <person name="Freedman E."/>
            <person name="Gellesch M."/>
            <person name="Goldberg J."/>
            <person name="Griggs A."/>
            <person name="Gujja S."/>
            <person name="Heiman D."/>
            <person name="Hepburn T."/>
            <person name="Howarth C."/>
            <person name="Jen D."/>
            <person name="Larson L."/>
            <person name="Lewis B."/>
            <person name="Mehta T."/>
            <person name="Park D."/>
            <person name="Pearson M."/>
            <person name="Roberts A."/>
            <person name="Saif S."/>
            <person name="Shenoy N."/>
            <person name="Sisk P."/>
            <person name="Stolte C."/>
            <person name="Sykes S."/>
            <person name="Thomson T."/>
            <person name="Walk T."/>
            <person name="White J."/>
            <person name="Yandava C."/>
            <person name="Burger G."/>
            <person name="Gray M.W."/>
            <person name="Holland P.W.H."/>
            <person name="King N."/>
            <person name="Lang F.B.F."/>
            <person name="Roger A.J."/>
            <person name="Ruiz-Trillo I."/>
            <person name="Lander E."/>
            <person name="Nusbaum C."/>
        </authorList>
    </citation>
    <scope>NUCLEOTIDE SEQUENCE [LARGE SCALE GENOMIC DNA]</scope>
    <source>
        <strain evidence="2 3">DAOM BR117</strain>
    </source>
</reference>
<dbReference type="InterPro" id="IPR006994">
    <property type="entry name" value="TCF25/Rqc1"/>
</dbReference>
<feature type="compositionally biased region" description="Low complexity" evidence="1">
    <location>
        <begin position="483"/>
        <end position="493"/>
    </location>
</feature>
<dbReference type="InParanoid" id="A0A0L0HRC9"/>
<dbReference type="GO" id="GO:0072344">
    <property type="term" value="P:rescue of stalled ribosome"/>
    <property type="evidence" value="ECO:0007669"/>
    <property type="project" value="TreeGrafter"/>
</dbReference>
<dbReference type="RefSeq" id="XP_016611970.1">
    <property type="nucleotide sequence ID" value="XM_016757079.1"/>
</dbReference>
<dbReference type="PANTHER" id="PTHR22684">
    <property type="entry name" value="NULP1-RELATED"/>
    <property type="match status" value="1"/>
</dbReference>
<proteinExistence type="predicted"/>
<gene>
    <name evidence="2" type="ORF">SPPG_08930</name>
</gene>
<evidence type="ECO:0000256" key="1">
    <source>
        <dbReference type="SAM" id="MobiDB-lite"/>
    </source>
</evidence>
<dbReference type="PANTHER" id="PTHR22684:SF0">
    <property type="entry name" value="RIBOSOME QUALITY CONTROL COMPLEX SUBUNIT TCF25"/>
    <property type="match status" value="1"/>
</dbReference>
<dbReference type="Proteomes" id="UP000053201">
    <property type="component" value="Unassembled WGS sequence"/>
</dbReference>
<feature type="compositionally biased region" description="Polar residues" evidence="1">
    <location>
        <begin position="353"/>
        <end position="372"/>
    </location>
</feature>
<dbReference type="OrthoDB" id="205993at2759"/>
<evidence type="ECO:0000313" key="2">
    <source>
        <dbReference type="EMBL" id="KND03931.1"/>
    </source>
</evidence>
<dbReference type="GeneID" id="27692055"/>
<dbReference type="VEuPathDB" id="FungiDB:SPPG_08930"/>
<dbReference type="Pfam" id="PF04910">
    <property type="entry name" value="Tcf25"/>
    <property type="match status" value="2"/>
</dbReference>
<sequence length="519" mass="57802">MFGSRVVNDEIRRKNYIRSGKRTALAVARENWPKWAKLGLAMDLLETKDGLSYFAFNHSRAYQEVQMGFFQAISTHDPHTMQTLLHVYPYHIDSLLQLSEVCKHSGDIAMAAELVERALFAFERAFHSQFNIATGTCRVSYMRFENRSFHLAIFRQIGYIARRGCWRTAFEFAKLLLSLDPDDDPLGTLLFPIRTQLLIRQLTIYPKDHSASSCMLQKAIAWFPSVVAGLYEKTATSDSRVSGDAYFLSNDTPDSLQLLIDLYVERNHSLWKVPEVLAWLRQNVAATIDKLNRNDQEIEEGRRVRAEQYHDGVPRNLSRHIFISDFPSISAALPPEAVASGVQAYDPLPPENAPSSPYSDYENSSRSENNPFSDMGFLTGLLRNLLPWMNVNRDQNGAGGEGQPEDIRNLANMAEAVLNPPNELIDADGDENVAATIRAAQEALPGLFPPATEENPNPDWMAGLRDTIAQLRLFGGWAGFGAGAADEGNAVEDGGNGEGVDEDQENDGGSESAPDTREE</sequence>
<organism evidence="2 3">
    <name type="scientific">Spizellomyces punctatus (strain DAOM BR117)</name>
    <dbReference type="NCBI Taxonomy" id="645134"/>
    <lineage>
        <taxon>Eukaryota</taxon>
        <taxon>Fungi</taxon>
        <taxon>Fungi incertae sedis</taxon>
        <taxon>Chytridiomycota</taxon>
        <taxon>Chytridiomycota incertae sedis</taxon>
        <taxon>Chytridiomycetes</taxon>
        <taxon>Spizellomycetales</taxon>
        <taxon>Spizellomycetaceae</taxon>
        <taxon>Spizellomyces</taxon>
    </lineage>
</organism>